<evidence type="ECO:0000256" key="8">
    <source>
        <dbReference type="ARBA" id="ARBA00023029"/>
    </source>
</evidence>
<dbReference type="Gene3D" id="3.30.65.10">
    <property type="entry name" value="Bacterial Topoisomerase I, domain 1"/>
    <property type="match status" value="3"/>
</dbReference>
<keyword evidence="9 11" id="KW-0238">DNA-binding</keyword>
<dbReference type="SMART" id="SM00436">
    <property type="entry name" value="TOP1Bc"/>
    <property type="match status" value="1"/>
</dbReference>
<keyword evidence="7" id="KW-0460">Magnesium</keyword>
<dbReference type="InterPro" id="IPR023406">
    <property type="entry name" value="Topo_IA_AS"/>
</dbReference>
<dbReference type="InterPro" id="IPR013825">
    <property type="entry name" value="Topo_IA_cen_sub2"/>
</dbReference>
<evidence type="ECO:0000256" key="9">
    <source>
        <dbReference type="ARBA" id="ARBA00023125"/>
    </source>
</evidence>
<comment type="function">
    <text evidence="11">Releases the supercoiling and torsional tension of DNA, which is introduced during the DNA replication and transcription, by transiently cleaving and rejoining one strand of the DNA duplex. Introduces a single-strand break via transesterification at a target site in duplex DNA. The scissile phosphodiester is attacked by the catalytic tyrosine of the enzyme, resulting in the formation of a DNA-(5'-phosphotyrosyl)-enzyme intermediate and the expulsion of a 3'-OH DNA strand. The free DNA strand then undergoes passage around the unbroken strand, thus removing DNA supercoils. Finally, in the religation step, the DNA 3'-OH attacks the covalent intermediate to expel the active-site tyrosine and restore the DNA phosphodiester backbone.</text>
</comment>
<evidence type="ECO:0000313" key="14">
    <source>
        <dbReference type="EMBL" id="RCL37497.1"/>
    </source>
</evidence>
<dbReference type="GO" id="GO:0008270">
    <property type="term" value="F:zinc ion binding"/>
    <property type="evidence" value="ECO:0007669"/>
    <property type="project" value="UniProtKB-KW"/>
</dbReference>
<dbReference type="InterPro" id="IPR013263">
    <property type="entry name" value="TopoI_Znr_bac"/>
</dbReference>
<feature type="site" description="Interaction with DNA" evidence="11">
    <location>
        <position position="138"/>
    </location>
</feature>
<evidence type="ECO:0000256" key="4">
    <source>
        <dbReference type="ARBA" id="ARBA00022737"/>
    </source>
</evidence>
<dbReference type="InterPro" id="IPR013497">
    <property type="entry name" value="Topo_IA_cen"/>
</dbReference>
<evidence type="ECO:0000256" key="6">
    <source>
        <dbReference type="ARBA" id="ARBA00022833"/>
    </source>
</evidence>
<dbReference type="Gene3D" id="2.70.20.10">
    <property type="entry name" value="Topoisomerase I, domain 3"/>
    <property type="match status" value="1"/>
</dbReference>
<keyword evidence="3" id="KW-0479">Metal-binding</keyword>
<feature type="domain" description="Toprim" evidence="12">
    <location>
        <begin position="4"/>
        <end position="112"/>
    </location>
</feature>
<feature type="active site" description="O-(5'-phospho-DNA)-tyrosine intermediate" evidence="11">
    <location>
        <position position="289"/>
    </location>
</feature>
<dbReference type="HAMAP" id="MF_00952">
    <property type="entry name" value="Topoisom_1_prok"/>
    <property type="match status" value="1"/>
</dbReference>
<proteinExistence type="inferred from homology"/>
<dbReference type="InterPro" id="IPR000380">
    <property type="entry name" value="Topo_IA"/>
</dbReference>
<dbReference type="InterPro" id="IPR003601">
    <property type="entry name" value="Topo_IA_2"/>
</dbReference>
<feature type="site" description="Interaction with DNA" evidence="11">
    <location>
        <position position="476"/>
    </location>
</feature>
<sequence length="829" mass="94744">MASKTLVIVESPSKAKTINKYLGSEYVVKSSVGHVRRLPKGAKAIDLNNWDVSYEIDPKKEKVVKDLKTSAKKVENIFLATDLDREGEAIAWHLKEILGKKFNYKRVRFNEITKPAIERAFENPSELDDGLINAQKTRRILDRIVGYDLSAILWQKIGSYGKLSAGRVQSVAVKLVVEREKEIKSFDPKEYWEIEITIKHKDRNIVFKLNAKKSELNLSNEQQANELIEKLLKAELLILKNETTKRKIPVKPPFITSTLQQTSSSFLGFSLSKTMKLAQDLYTGGYISYMRTDSPNLSALSQSNCKQFLLDEYGEKYSTPRNFSSKASNSQEAHEAIRPTDVNLKFNDIALSEDHKKLYKLIWDRFVASQMPQPEIVVNSIKASAENCFFDTSVSSISFDGFYKVMPPGKNSGYVEYNLAELSEGTSLGIPKADKYQHFTKPPSRYSEASLVKELEKRGIGRPSTYQEIITNIQERGYVKSESKRLYATKIANLVSNRLEQSFEKIMDYGFTAGMEQNLDEIAEGTKEWQVILSEFYQEFQNAKSDADQKMERNPPIDTELSCDLCDKNRKMQLRTNQSGQFLGCEGYTDEDDQCKNTKSLLSVDLFSENDDKEAESIFNKEKCSLCGSSMDGFIIDEKTKLDICSNSPICPGTKLKHGEFIKPKNEDEELIDCHKCDSQMELKLGRFGKYFACRNESCPATRQLLKNGDLKPVFMDPIKLENIRCQKCDDFYLLRDSMKGLFLAASQFPKNRETRAPLLSEIKDVVNELPKKYEHFADAPTEDLEGDSLVIRFNRKGGTHYLSAEKDNKKKKYFFVYEKGSWKEKKRD</sequence>
<dbReference type="SMART" id="SM00493">
    <property type="entry name" value="TOPRIM"/>
    <property type="match status" value="1"/>
</dbReference>
<dbReference type="InterPro" id="IPR005733">
    <property type="entry name" value="TopoI_bac-type"/>
</dbReference>
<feature type="site" description="Interaction with DNA" evidence="11">
    <location>
        <position position="34"/>
    </location>
</feature>
<keyword evidence="8 11" id="KW-0799">Topoisomerase</keyword>
<evidence type="ECO:0000313" key="15">
    <source>
        <dbReference type="Proteomes" id="UP000252147"/>
    </source>
</evidence>
<feature type="site" description="Interaction with DNA" evidence="11">
    <location>
        <position position="291"/>
    </location>
</feature>
<dbReference type="CDD" id="cd00186">
    <property type="entry name" value="TOP1Ac"/>
    <property type="match status" value="1"/>
</dbReference>
<dbReference type="SUPFAM" id="SSF57783">
    <property type="entry name" value="Zinc beta-ribbon"/>
    <property type="match status" value="3"/>
</dbReference>
<feature type="site" description="Interaction with DNA" evidence="11">
    <location>
        <position position="147"/>
    </location>
</feature>
<comment type="catalytic activity">
    <reaction evidence="1 11">
        <text>ATP-independent breakage of single-stranded DNA, followed by passage and rejoining.</text>
        <dbReference type="EC" id="5.6.2.1"/>
    </reaction>
</comment>
<dbReference type="PANTHER" id="PTHR42785">
    <property type="entry name" value="DNA TOPOISOMERASE, TYPE IA, CORE"/>
    <property type="match status" value="1"/>
</dbReference>
<evidence type="ECO:0000256" key="7">
    <source>
        <dbReference type="ARBA" id="ARBA00022842"/>
    </source>
</evidence>
<dbReference type="InterPro" id="IPR013498">
    <property type="entry name" value="Topo_IA_Znf"/>
</dbReference>
<feature type="site" description="Interaction with DNA" evidence="11">
    <location>
        <position position="142"/>
    </location>
</feature>
<dbReference type="PROSITE" id="PS52039">
    <property type="entry name" value="TOPO_IA_2"/>
    <property type="match status" value="1"/>
</dbReference>
<dbReference type="Proteomes" id="UP000252147">
    <property type="component" value="Unassembled WGS sequence"/>
</dbReference>
<dbReference type="CDD" id="cd03363">
    <property type="entry name" value="TOPRIM_TopoIA_TopoI"/>
    <property type="match status" value="1"/>
</dbReference>
<dbReference type="EC" id="5.6.2.1" evidence="11"/>
<dbReference type="PANTHER" id="PTHR42785:SF1">
    <property type="entry name" value="DNA TOPOISOMERASE"/>
    <property type="match status" value="1"/>
</dbReference>
<dbReference type="SUPFAM" id="SSF56712">
    <property type="entry name" value="Prokaryotic type I DNA topoisomerase"/>
    <property type="match status" value="1"/>
</dbReference>
<dbReference type="Gene3D" id="3.40.50.140">
    <property type="match status" value="1"/>
</dbReference>
<dbReference type="GO" id="GO:0006265">
    <property type="term" value="P:DNA topological change"/>
    <property type="evidence" value="ECO:0007669"/>
    <property type="project" value="UniProtKB-UniRule"/>
</dbReference>
<dbReference type="Pfam" id="PF01396">
    <property type="entry name" value="Zn_ribbon_Top1"/>
    <property type="match status" value="2"/>
</dbReference>
<dbReference type="InterPro" id="IPR003602">
    <property type="entry name" value="Topo_IA_DNA-bd_dom"/>
</dbReference>
<name>A0A368BKV8_9GAMM</name>
<keyword evidence="6" id="KW-0862">Zinc</keyword>
<evidence type="ECO:0000256" key="11">
    <source>
        <dbReference type="HAMAP-Rule" id="MF_00952"/>
    </source>
</evidence>
<dbReference type="InterPro" id="IPR034149">
    <property type="entry name" value="TOPRIM_TopoI"/>
</dbReference>
<dbReference type="EMBL" id="QOPD01000009">
    <property type="protein sequence ID" value="RCL37497.1"/>
    <property type="molecule type" value="Genomic_DNA"/>
</dbReference>
<evidence type="ECO:0000259" key="13">
    <source>
        <dbReference type="PROSITE" id="PS52039"/>
    </source>
</evidence>
<dbReference type="InterPro" id="IPR049330">
    <property type="entry name" value="TOP1_Znf"/>
</dbReference>
<feature type="domain" description="Topo IA-type catalytic" evidence="13">
    <location>
        <begin position="128"/>
        <end position="544"/>
    </location>
</feature>
<dbReference type="PROSITE" id="PS50880">
    <property type="entry name" value="TOPRIM"/>
    <property type="match status" value="1"/>
</dbReference>
<evidence type="ECO:0000256" key="10">
    <source>
        <dbReference type="ARBA" id="ARBA00023235"/>
    </source>
</evidence>
<dbReference type="InterPro" id="IPR006171">
    <property type="entry name" value="TOPRIM_dom"/>
</dbReference>
<evidence type="ECO:0000256" key="1">
    <source>
        <dbReference type="ARBA" id="ARBA00000213"/>
    </source>
</evidence>
<comment type="similarity">
    <text evidence="2 11">Belongs to the type IA topoisomerase family.</text>
</comment>
<dbReference type="GO" id="GO:0005694">
    <property type="term" value="C:chromosome"/>
    <property type="evidence" value="ECO:0007669"/>
    <property type="project" value="InterPro"/>
</dbReference>
<dbReference type="AlphaFoldDB" id="A0A368BKV8"/>
<dbReference type="NCBIfam" id="TIGR01051">
    <property type="entry name" value="topA_bact"/>
    <property type="match status" value="1"/>
</dbReference>
<evidence type="ECO:0000256" key="2">
    <source>
        <dbReference type="ARBA" id="ARBA00009446"/>
    </source>
</evidence>
<keyword evidence="4" id="KW-0677">Repeat</keyword>
<dbReference type="PRINTS" id="PR00417">
    <property type="entry name" value="PRTPISMRASEI"/>
</dbReference>
<organism evidence="14 15">
    <name type="scientific">SAR86 cluster bacterium</name>
    <dbReference type="NCBI Taxonomy" id="2030880"/>
    <lineage>
        <taxon>Bacteria</taxon>
        <taxon>Pseudomonadati</taxon>
        <taxon>Pseudomonadota</taxon>
        <taxon>Gammaproteobacteria</taxon>
        <taxon>SAR86 cluster</taxon>
    </lineage>
</organism>
<accession>A0A368BKV8</accession>
<dbReference type="SMART" id="SM00437">
    <property type="entry name" value="TOP1Ac"/>
    <property type="match status" value="1"/>
</dbReference>
<comment type="subunit">
    <text evidence="11">Monomer.</text>
</comment>
<dbReference type="Gene3D" id="2.20.25.10">
    <property type="match status" value="1"/>
</dbReference>
<dbReference type="Gene3D" id="1.10.460.10">
    <property type="entry name" value="Topoisomerase I, domain 2"/>
    <property type="match status" value="1"/>
</dbReference>
<keyword evidence="10 11" id="KW-0413">Isomerase</keyword>
<reference evidence="14 15" key="1">
    <citation type="journal article" date="2018" name="Microbiome">
        <title>Fine metagenomic profile of the Mediterranean stratified and mixed water columns revealed by assembly and recruitment.</title>
        <authorList>
            <person name="Haro-Moreno J.M."/>
            <person name="Lopez-Perez M."/>
            <person name="De La Torre J.R."/>
            <person name="Picazo A."/>
            <person name="Camacho A."/>
            <person name="Rodriguez-Valera F."/>
        </authorList>
    </citation>
    <scope>NUCLEOTIDE SEQUENCE [LARGE SCALE GENOMIC DNA]</scope>
    <source>
        <strain evidence="14">MED-G83</strain>
    </source>
</reference>
<feature type="site" description="Interaction with DNA" evidence="11">
    <location>
        <position position="154"/>
    </location>
</feature>
<dbReference type="Pfam" id="PF01751">
    <property type="entry name" value="Toprim"/>
    <property type="match status" value="1"/>
</dbReference>
<feature type="region of interest" description="Interaction with DNA" evidence="11">
    <location>
        <begin position="164"/>
        <end position="169"/>
    </location>
</feature>
<dbReference type="Pfam" id="PF21372">
    <property type="entry name" value="Zn_ribbon_bTOP1"/>
    <property type="match status" value="1"/>
</dbReference>
<dbReference type="PROSITE" id="PS00396">
    <property type="entry name" value="TOPO_IA_1"/>
    <property type="match status" value="1"/>
</dbReference>
<dbReference type="InterPro" id="IPR028612">
    <property type="entry name" value="Topoisom_1_IA"/>
</dbReference>
<evidence type="ECO:0000259" key="12">
    <source>
        <dbReference type="PROSITE" id="PS50880"/>
    </source>
</evidence>
<feature type="site" description="Interaction with DNA" evidence="11">
    <location>
        <position position="139"/>
    </location>
</feature>
<dbReference type="Pfam" id="PF01131">
    <property type="entry name" value="Topoisom_bac"/>
    <property type="match status" value="1"/>
</dbReference>
<dbReference type="InterPro" id="IPR013826">
    <property type="entry name" value="Topo_IA_cen_sub3"/>
</dbReference>
<dbReference type="InterPro" id="IPR023405">
    <property type="entry name" value="Topo_IA_core_domain"/>
</dbReference>
<dbReference type="InterPro" id="IPR013824">
    <property type="entry name" value="Topo_IA_cen_sub1"/>
</dbReference>
<protein>
    <recommendedName>
        <fullName evidence="11">DNA topoisomerase 1</fullName>
        <ecNumber evidence="11">5.6.2.1</ecNumber>
    </recommendedName>
    <alternativeName>
        <fullName evidence="11">DNA topoisomerase I</fullName>
    </alternativeName>
</protein>
<dbReference type="Pfam" id="PF08272">
    <property type="entry name" value="Zn_Ribbon_Topo"/>
    <property type="match status" value="1"/>
</dbReference>
<comment type="caution">
    <text evidence="14">The sequence shown here is derived from an EMBL/GenBank/DDBJ whole genome shotgun (WGS) entry which is preliminary data.</text>
</comment>
<dbReference type="GO" id="GO:0003917">
    <property type="term" value="F:DNA topoisomerase type I (single strand cut, ATP-independent) activity"/>
    <property type="evidence" value="ECO:0007669"/>
    <property type="project" value="UniProtKB-UniRule"/>
</dbReference>
<dbReference type="GO" id="GO:0003677">
    <property type="term" value="F:DNA binding"/>
    <property type="evidence" value="ECO:0007669"/>
    <property type="project" value="UniProtKB-KW"/>
</dbReference>
<gene>
    <name evidence="11" type="primary">topA</name>
    <name evidence="14" type="ORF">DBW97_04775</name>
</gene>
<dbReference type="Gene3D" id="1.10.290.10">
    <property type="entry name" value="Topoisomerase I, domain 4"/>
    <property type="match status" value="1"/>
</dbReference>
<evidence type="ECO:0000256" key="3">
    <source>
        <dbReference type="ARBA" id="ARBA00022723"/>
    </source>
</evidence>
<keyword evidence="5" id="KW-0863">Zinc-finger</keyword>
<evidence type="ECO:0000256" key="5">
    <source>
        <dbReference type="ARBA" id="ARBA00022771"/>
    </source>
</evidence>